<keyword evidence="2" id="KW-1185">Reference proteome</keyword>
<proteinExistence type="predicted"/>
<dbReference type="EMBL" id="NCKV01009350">
    <property type="protein sequence ID" value="RWS22249.1"/>
    <property type="molecule type" value="Genomic_DNA"/>
</dbReference>
<dbReference type="AlphaFoldDB" id="A0A443S3Z8"/>
<accession>A0A443S3Z8</accession>
<protein>
    <submittedName>
        <fullName evidence="1">Uncharacterized protein</fullName>
    </submittedName>
</protein>
<name>A0A443S3Z8_9ACAR</name>
<comment type="caution">
    <text evidence="1">The sequence shown here is derived from an EMBL/GenBank/DDBJ whole genome shotgun (WGS) entry which is preliminary data.</text>
</comment>
<gene>
    <name evidence="1" type="ORF">B4U80_07380</name>
</gene>
<sequence length="83" mass="9397">MNKQLNQLIAVVQYAFRRSKTQRQLSHVCIDSVSSVFGNGSDIITIVLCVDRTVQPFDTTSEVKQISIVSRSMYQNERISSVM</sequence>
<reference evidence="1 2" key="1">
    <citation type="journal article" date="2018" name="Gigascience">
        <title>Genomes of trombidid mites reveal novel predicted allergens and laterally-transferred genes associated with secondary metabolism.</title>
        <authorList>
            <person name="Dong X."/>
            <person name="Chaisiri K."/>
            <person name="Xia D."/>
            <person name="Armstrong S.D."/>
            <person name="Fang Y."/>
            <person name="Donnelly M.J."/>
            <person name="Kadowaki T."/>
            <person name="McGarry J.W."/>
            <person name="Darby A.C."/>
            <person name="Makepeace B.L."/>
        </authorList>
    </citation>
    <scope>NUCLEOTIDE SEQUENCE [LARGE SCALE GENOMIC DNA]</scope>
    <source>
        <strain evidence="1">UoL-UT</strain>
    </source>
</reference>
<organism evidence="1 2">
    <name type="scientific">Leptotrombidium deliense</name>
    <dbReference type="NCBI Taxonomy" id="299467"/>
    <lineage>
        <taxon>Eukaryota</taxon>
        <taxon>Metazoa</taxon>
        <taxon>Ecdysozoa</taxon>
        <taxon>Arthropoda</taxon>
        <taxon>Chelicerata</taxon>
        <taxon>Arachnida</taxon>
        <taxon>Acari</taxon>
        <taxon>Acariformes</taxon>
        <taxon>Trombidiformes</taxon>
        <taxon>Prostigmata</taxon>
        <taxon>Anystina</taxon>
        <taxon>Parasitengona</taxon>
        <taxon>Trombiculoidea</taxon>
        <taxon>Trombiculidae</taxon>
        <taxon>Leptotrombidium</taxon>
    </lineage>
</organism>
<dbReference type="VEuPathDB" id="VectorBase:LDEU009791"/>
<dbReference type="Proteomes" id="UP000288716">
    <property type="component" value="Unassembled WGS sequence"/>
</dbReference>
<evidence type="ECO:0000313" key="2">
    <source>
        <dbReference type="Proteomes" id="UP000288716"/>
    </source>
</evidence>
<evidence type="ECO:0000313" key="1">
    <source>
        <dbReference type="EMBL" id="RWS22249.1"/>
    </source>
</evidence>